<organism evidence="1 2">
    <name type="scientific">Dentiscutata heterogama</name>
    <dbReference type="NCBI Taxonomy" id="1316150"/>
    <lineage>
        <taxon>Eukaryota</taxon>
        <taxon>Fungi</taxon>
        <taxon>Fungi incertae sedis</taxon>
        <taxon>Mucoromycota</taxon>
        <taxon>Glomeromycotina</taxon>
        <taxon>Glomeromycetes</taxon>
        <taxon>Diversisporales</taxon>
        <taxon>Gigasporaceae</taxon>
        <taxon>Dentiscutata</taxon>
    </lineage>
</organism>
<dbReference type="EMBL" id="CAJVPU010058783">
    <property type="protein sequence ID" value="CAG8774230.1"/>
    <property type="molecule type" value="Genomic_DNA"/>
</dbReference>
<keyword evidence="2" id="KW-1185">Reference proteome</keyword>
<proteinExistence type="predicted"/>
<dbReference type="Proteomes" id="UP000789702">
    <property type="component" value="Unassembled WGS sequence"/>
</dbReference>
<protein>
    <submittedName>
        <fullName evidence="1">2307_t:CDS:1</fullName>
    </submittedName>
</protein>
<evidence type="ECO:0000313" key="2">
    <source>
        <dbReference type="Proteomes" id="UP000789702"/>
    </source>
</evidence>
<name>A0ACA9R2N3_9GLOM</name>
<feature type="non-terminal residue" evidence="1">
    <location>
        <position position="1"/>
    </location>
</feature>
<comment type="caution">
    <text evidence="1">The sequence shown here is derived from an EMBL/GenBank/DDBJ whole genome shotgun (WGS) entry which is preliminary data.</text>
</comment>
<feature type="non-terminal residue" evidence="1">
    <location>
        <position position="79"/>
    </location>
</feature>
<evidence type="ECO:0000313" key="1">
    <source>
        <dbReference type="EMBL" id="CAG8774230.1"/>
    </source>
</evidence>
<sequence>GIGLLECETKKSQIIRHTDSKKPKNRLQLYYTFFPELVQIQMYLEDFSLCKIHYNQLIASDFLRQLLLSSNLPSTSNRR</sequence>
<gene>
    <name evidence="1" type="ORF">DHETER_LOCUS16019</name>
</gene>
<accession>A0ACA9R2N3</accession>
<reference evidence="1" key="1">
    <citation type="submission" date="2021-06" db="EMBL/GenBank/DDBJ databases">
        <authorList>
            <person name="Kallberg Y."/>
            <person name="Tangrot J."/>
            <person name="Rosling A."/>
        </authorList>
    </citation>
    <scope>NUCLEOTIDE SEQUENCE</scope>
    <source>
        <strain evidence="1">IL203A</strain>
    </source>
</reference>